<dbReference type="Gene3D" id="2.60.40.3950">
    <property type="match status" value="1"/>
</dbReference>
<dbReference type="Pfam" id="PF13204">
    <property type="entry name" value="Apiosidase"/>
    <property type="match status" value="1"/>
</dbReference>
<organism evidence="4 5">
    <name type="scientific">Thermoanaerobacterium thermosaccharolyticum</name>
    <name type="common">Clostridium thermosaccharolyticum</name>
    <dbReference type="NCBI Taxonomy" id="1517"/>
    <lineage>
        <taxon>Bacteria</taxon>
        <taxon>Bacillati</taxon>
        <taxon>Bacillota</taxon>
        <taxon>Clostridia</taxon>
        <taxon>Thermoanaerobacterales</taxon>
        <taxon>Thermoanaerobacteraceae</taxon>
        <taxon>Thermoanaerobacterium</taxon>
    </lineage>
</organism>
<feature type="domain" description="Apiosidase-like catalytic" evidence="1">
    <location>
        <begin position="99"/>
        <end position="366"/>
    </location>
</feature>
<dbReference type="EMBL" id="CP016893">
    <property type="protein sequence ID" value="AST57092.1"/>
    <property type="molecule type" value="Genomic_DNA"/>
</dbReference>
<dbReference type="InterPro" id="IPR013783">
    <property type="entry name" value="Ig-like_fold"/>
</dbReference>
<dbReference type="InterPro" id="IPR017853">
    <property type="entry name" value="GH"/>
</dbReference>
<proteinExistence type="predicted"/>
<dbReference type="Proteomes" id="UP000214975">
    <property type="component" value="Chromosome"/>
</dbReference>
<gene>
    <name evidence="4" type="primary">rhaA</name>
    <name evidence="4" type="ORF">Thert_00967</name>
</gene>
<dbReference type="InterPro" id="IPR032260">
    <property type="entry name" value="DUF5060"/>
</dbReference>
<dbReference type="SUPFAM" id="SSF51445">
    <property type="entry name" value="(Trans)glycosidases"/>
    <property type="match status" value="1"/>
</dbReference>
<dbReference type="Gene3D" id="3.20.20.80">
    <property type="entry name" value="Glycosidases"/>
    <property type="match status" value="1"/>
</dbReference>
<dbReference type="RefSeq" id="WP_237268831.1">
    <property type="nucleotide sequence ID" value="NZ_CP016893.1"/>
</dbReference>
<evidence type="ECO:0000259" key="3">
    <source>
        <dbReference type="Pfam" id="PF18310"/>
    </source>
</evidence>
<dbReference type="PANTHER" id="PTHR37836">
    <property type="entry name" value="LMO1036 PROTEIN"/>
    <property type="match status" value="1"/>
</dbReference>
<reference evidence="4 5" key="1">
    <citation type="submission" date="2016-08" db="EMBL/GenBank/DDBJ databases">
        <title>A novel genetic cassette of butanologenic Thermoanaerobacterium thermosaccharolyticum that directly convert cellulose to butanol.</title>
        <authorList>
            <person name="Li T."/>
            <person name="He J."/>
        </authorList>
    </citation>
    <scope>NUCLEOTIDE SEQUENCE [LARGE SCALE GENOMIC DNA]</scope>
    <source>
        <strain evidence="4 5">TG57</strain>
    </source>
</reference>
<evidence type="ECO:0000313" key="5">
    <source>
        <dbReference type="Proteomes" id="UP000214975"/>
    </source>
</evidence>
<evidence type="ECO:0000259" key="2">
    <source>
        <dbReference type="Pfam" id="PF16586"/>
    </source>
</evidence>
<feature type="domain" description="DUF5605" evidence="3">
    <location>
        <begin position="414"/>
        <end position="485"/>
    </location>
</feature>
<dbReference type="Pfam" id="PF18310">
    <property type="entry name" value="DUF5605"/>
    <property type="match status" value="1"/>
</dbReference>
<protein>
    <submittedName>
        <fullName evidence="4">Alpha-L-rhamnosidase</fullName>
    </submittedName>
</protein>
<dbReference type="InterPro" id="IPR025277">
    <property type="entry name" value="Apiosidase-like_cat_dom"/>
</dbReference>
<evidence type="ECO:0000313" key="4">
    <source>
        <dbReference type="EMBL" id="AST57092.1"/>
    </source>
</evidence>
<feature type="domain" description="DUF5060" evidence="2">
    <location>
        <begin position="5"/>
        <end position="71"/>
    </location>
</feature>
<name>A0A223HXC6_THETR</name>
<accession>A0A223HXC6</accession>
<evidence type="ECO:0000259" key="1">
    <source>
        <dbReference type="Pfam" id="PF13204"/>
    </source>
</evidence>
<sequence length="489" mass="57987">MSNFVEKWGLFEASFEGPRNGNPYIDVNFEVIFKHEEILIKVNGFYDGDGIYKVRFMPNILGEWTFVTESNVSSLRGLRGSFVCVEPSKKNHGPVRVKDKFYFEYSDGTPYYPFGTTCYAWIHQQLELQDKTLETLKSSPFNKLRMCVFPKHYDYNHNEPILYAFEGSLDRGFDFSKYNPEFFRHLEKKILDLQEIGIECDLILFHPYDRWGFSKMGVENDDRYVKYIVSRLSSFRNIWWSMANEYDLMEFLKMKNHEDWDRLAKIVQENDPYGHLMSIHNWKKFYDFNKQWVTHCSIQRIDVYKTSENTDEWRRHFNKPIVIDECAYEGNIEHGWGNITGEEMTRRVWEGVVRGGYVGHGETYMHPKDILWWAHGGELDGTSYHRIGFLKRIIEEVPGNIQPIENTAEINPYWDVAVGSFGEDYYIFYFGFNQPSFRTFNMPKDKEYYVDIIDTWNMTIKRLPGLYSGDFRIDLPGKQYIAVRMIKAG</sequence>
<dbReference type="PANTHER" id="PTHR37836:SF2">
    <property type="entry name" value="DUF4038 DOMAIN-CONTAINING PROTEIN"/>
    <property type="match status" value="1"/>
</dbReference>
<dbReference type="Pfam" id="PF16586">
    <property type="entry name" value="DUF5060"/>
    <property type="match status" value="1"/>
</dbReference>
<dbReference type="Gene3D" id="2.60.40.10">
    <property type="entry name" value="Immunoglobulins"/>
    <property type="match status" value="1"/>
</dbReference>
<dbReference type="AlphaFoldDB" id="A0A223HXC6"/>
<dbReference type="InterPro" id="IPR041239">
    <property type="entry name" value="DUF5605"/>
</dbReference>